<accession>A0ABR1SDE5</accession>
<evidence type="ECO:0000313" key="2">
    <source>
        <dbReference type="EMBL" id="KAK8029746.1"/>
    </source>
</evidence>
<dbReference type="EMBL" id="JAQQWK010000010">
    <property type="protein sequence ID" value="KAK8029746.1"/>
    <property type="molecule type" value="Genomic_DNA"/>
</dbReference>
<organism evidence="2 3">
    <name type="scientific">Apiospora rasikravindrae</name>
    <dbReference type="NCBI Taxonomy" id="990691"/>
    <lineage>
        <taxon>Eukaryota</taxon>
        <taxon>Fungi</taxon>
        <taxon>Dikarya</taxon>
        <taxon>Ascomycota</taxon>
        <taxon>Pezizomycotina</taxon>
        <taxon>Sordariomycetes</taxon>
        <taxon>Xylariomycetidae</taxon>
        <taxon>Amphisphaeriales</taxon>
        <taxon>Apiosporaceae</taxon>
        <taxon>Apiospora</taxon>
    </lineage>
</organism>
<evidence type="ECO:0000313" key="3">
    <source>
        <dbReference type="Proteomes" id="UP001444661"/>
    </source>
</evidence>
<dbReference type="Proteomes" id="UP001444661">
    <property type="component" value="Unassembled WGS sequence"/>
</dbReference>
<proteinExistence type="predicted"/>
<reference evidence="2 3" key="1">
    <citation type="submission" date="2023-01" db="EMBL/GenBank/DDBJ databases">
        <title>Analysis of 21 Apiospora genomes using comparative genomics revels a genus with tremendous synthesis potential of carbohydrate active enzymes and secondary metabolites.</title>
        <authorList>
            <person name="Sorensen T."/>
        </authorList>
    </citation>
    <scope>NUCLEOTIDE SEQUENCE [LARGE SCALE GENOMIC DNA]</scope>
    <source>
        <strain evidence="2 3">CBS 33761</strain>
    </source>
</reference>
<comment type="caution">
    <text evidence="2">The sequence shown here is derived from an EMBL/GenBank/DDBJ whole genome shotgun (WGS) entry which is preliminary data.</text>
</comment>
<evidence type="ECO:0000256" key="1">
    <source>
        <dbReference type="SAM" id="MobiDB-lite"/>
    </source>
</evidence>
<keyword evidence="3" id="KW-1185">Reference proteome</keyword>
<gene>
    <name evidence="2" type="ORF">PG993_011037</name>
</gene>
<name>A0ABR1SDE5_9PEZI</name>
<feature type="compositionally biased region" description="Pro residues" evidence="1">
    <location>
        <begin position="80"/>
        <end position="92"/>
    </location>
</feature>
<feature type="region of interest" description="Disordered" evidence="1">
    <location>
        <begin position="71"/>
        <end position="128"/>
    </location>
</feature>
<protein>
    <submittedName>
        <fullName evidence="2">Uncharacterized protein</fullName>
    </submittedName>
</protein>
<sequence length="164" mass="18261">MVLLLNTITNKLYRQKYPQVYQGSGRYQEIPILNEQGAAKRSILELALRACLNDVDVHLYRPRDFQEVQHTGLPVVSPRPGRPLPLDPPLPRPGAVGGPERPPHPAGSPNLPKDWGPALGETYGMVPRPPELLREAREGRWRPDPARLAGRGANVHEQVMVLRG</sequence>